<gene>
    <name evidence="1" type="ORF">EFD62_12840</name>
</gene>
<sequence>MDEKSFELLAQMYNEIKEQLIQINTKLDEKADKSDIIRLENELNPKVEALFDGYKQHTDILERIENEVIKQDEIIMKRVK</sequence>
<dbReference type="Proteomes" id="UP000289166">
    <property type="component" value="Unassembled WGS sequence"/>
</dbReference>
<evidence type="ECO:0000313" key="1">
    <source>
        <dbReference type="EMBL" id="RXE58318.1"/>
    </source>
</evidence>
<comment type="caution">
    <text evidence="1">The sequence shown here is derived from an EMBL/GenBank/DDBJ whole genome shotgun (WGS) entry which is preliminary data.</text>
</comment>
<keyword evidence="2" id="KW-1185">Reference proteome</keyword>
<dbReference type="OrthoDB" id="1707934at2"/>
<accession>A0A4Q0I294</accession>
<reference evidence="2" key="1">
    <citation type="submission" date="2018-11" db="EMBL/GenBank/DDBJ databases">
        <title>Genome sequencing of a novel mesophilic and cellulolytic organism within the genus Hungateiclostridium.</title>
        <authorList>
            <person name="Rettenmaier R."/>
            <person name="Liebl W."/>
            <person name="Zverlov V."/>
        </authorList>
    </citation>
    <scope>NUCLEOTIDE SEQUENCE [LARGE SCALE GENOMIC DNA]</scope>
    <source>
        <strain evidence="2">N2K1</strain>
    </source>
</reference>
<dbReference type="RefSeq" id="WP_069193778.1">
    <property type="nucleotide sequence ID" value="NZ_RLII01000020.1"/>
</dbReference>
<dbReference type="EMBL" id="RLII01000020">
    <property type="protein sequence ID" value="RXE58318.1"/>
    <property type="molecule type" value="Genomic_DNA"/>
</dbReference>
<proteinExistence type="predicted"/>
<dbReference type="AlphaFoldDB" id="A0A4Q0I294"/>
<organism evidence="1 2">
    <name type="scientific">Acetivibrio mesophilus</name>
    <dbReference type="NCBI Taxonomy" id="2487273"/>
    <lineage>
        <taxon>Bacteria</taxon>
        <taxon>Bacillati</taxon>
        <taxon>Bacillota</taxon>
        <taxon>Clostridia</taxon>
        <taxon>Eubacteriales</taxon>
        <taxon>Oscillospiraceae</taxon>
        <taxon>Acetivibrio</taxon>
    </lineage>
</organism>
<protein>
    <submittedName>
        <fullName evidence="1">Uncharacterized protein</fullName>
    </submittedName>
</protein>
<name>A0A4Q0I294_9FIRM</name>
<evidence type="ECO:0000313" key="2">
    <source>
        <dbReference type="Proteomes" id="UP000289166"/>
    </source>
</evidence>